<dbReference type="SUPFAM" id="SSF56935">
    <property type="entry name" value="Porins"/>
    <property type="match status" value="1"/>
</dbReference>
<evidence type="ECO:0000256" key="11">
    <source>
        <dbReference type="PROSITE-ProRule" id="PRU10144"/>
    </source>
</evidence>
<dbReference type="InterPro" id="IPR039426">
    <property type="entry name" value="TonB-dep_rcpt-like"/>
</dbReference>
<evidence type="ECO:0000259" key="15">
    <source>
        <dbReference type="Pfam" id="PF07715"/>
    </source>
</evidence>
<dbReference type="Pfam" id="PF00593">
    <property type="entry name" value="TonB_dep_Rec_b-barrel"/>
    <property type="match status" value="1"/>
</dbReference>
<evidence type="ECO:0000256" key="6">
    <source>
        <dbReference type="ARBA" id="ARBA00023077"/>
    </source>
</evidence>
<feature type="signal peptide" evidence="13">
    <location>
        <begin position="1"/>
        <end position="22"/>
    </location>
</feature>
<dbReference type="STRING" id="1123756.MGEO_10750"/>
<evidence type="ECO:0000256" key="3">
    <source>
        <dbReference type="ARBA" id="ARBA00022452"/>
    </source>
</evidence>
<comment type="subcellular location">
    <subcellularLocation>
        <location evidence="1 10">Cell outer membrane</location>
        <topology evidence="1 10">Multi-pass membrane protein</topology>
    </subcellularLocation>
</comment>
<keyword evidence="7 10" id="KW-0472">Membrane</keyword>
<sequence>MARLTAKLLLCSTLVAPSFVAAQDLGGSVIELEDIVVFGGLLPTNLDTTGATIDIADSDDIQREGLGAAAALDTLPGVAVSANGGLGGSATVRIRGLSGPYVGVRVDGIDVTDPSGPQTAFNFGTLTTGSLDRLAVVKGTQSAIYGSEAIAGVVEVESWRPEVSGFSGKAQAELGSFETRGANLSFGYLDDRAELAVSLGRVTSEGFSARKSDDENDGFEQSMVNLFAAYQISDAIRVGVNGFWSDGSAEFDRSDFDPSGEIDETRRGMRLFGEVQTGAWSHELSFSRYEIDRFDAGGFTRDFLGERDTVAYLAQGDVSSTVSLAFGADWNEERAELDGQSYDASNSAAFAEIKATPNDAVELSLTLRYDDYSDFDGQFSGRAALSYQLNDATTIRASLGTGYRAPSLYERFGPYAGSTPLDPEESLSFDLGIEHSYGDRGSVKATLFWAEIDNLIGFGSGPNCLPSQAFGCYIQTDGKTETRGLELSGSYALTDRVRLSGAYTLTNTENDGNRVVRVPRHDLSLALEADITDRLEVGVNMTRVADTLDGFGTLTALDDYTVWDVSARYAITDSASIYGAIDNVGDVSYETVSGFNAPERTIRFGVETSF</sequence>
<dbReference type="PROSITE" id="PS52016">
    <property type="entry name" value="TONB_DEPENDENT_REC_3"/>
    <property type="match status" value="1"/>
</dbReference>
<keyword evidence="6 12" id="KW-0798">TonB box</keyword>
<dbReference type="Pfam" id="PF07715">
    <property type="entry name" value="Plug"/>
    <property type="match status" value="1"/>
</dbReference>
<keyword evidence="4 10" id="KW-0812">Transmembrane</keyword>
<dbReference type="GO" id="GO:0015344">
    <property type="term" value="F:siderophore uptake transmembrane transporter activity"/>
    <property type="evidence" value="ECO:0007669"/>
    <property type="project" value="TreeGrafter"/>
</dbReference>
<evidence type="ECO:0000256" key="7">
    <source>
        <dbReference type="ARBA" id="ARBA00023136"/>
    </source>
</evidence>
<comment type="similarity">
    <text evidence="10 12">Belongs to the TonB-dependent receptor family.</text>
</comment>
<dbReference type="InterPro" id="IPR010917">
    <property type="entry name" value="TonB_rcpt_CS"/>
</dbReference>
<dbReference type="PANTHER" id="PTHR30069:SF29">
    <property type="entry name" value="HEMOGLOBIN AND HEMOGLOBIN-HAPTOGLOBIN-BINDING PROTEIN 1-RELATED"/>
    <property type="match status" value="1"/>
</dbReference>
<dbReference type="InterPro" id="IPR012910">
    <property type="entry name" value="Plug_dom"/>
</dbReference>
<keyword evidence="8" id="KW-0675">Receptor</keyword>
<dbReference type="EMBL" id="JFKC01000008">
    <property type="protein sequence ID" value="OSQ50906.1"/>
    <property type="molecule type" value="Genomic_DNA"/>
</dbReference>
<evidence type="ECO:0000256" key="4">
    <source>
        <dbReference type="ARBA" id="ARBA00022692"/>
    </source>
</evidence>
<evidence type="ECO:0000256" key="2">
    <source>
        <dbReference type="ARBA" id="ARBA00022448"/>
    </source>
</evidence>
<evidence type="ECO:0000256" key="13">
    <source>
        <dbReference type="SAM" id="SignalP"/>
    </source>
</evidence>
<dbReference type="InterPro" id="IPR036942">
    <property type="entry name" value="Beta-barrel_TonB_sf"/>
</dbReference>
<dbReference type="PROSITE" id="PS01156">
    <property type="entry name" value="TONB_DEPENDENT_REC_2"/>
    <property type="match status" value="1"/>
</dbReference>
<protein>
    <recommendedName>
        <fullName evidence="18">TonB-dependent receptor</fullName>
    </recommendedName>
</protein>
<comment type="caution">
    <text evidence="16">The sequence shown here is derived from an EMBL/GenBank/DDBJ whole genome shotgun (WGS) entry which is preliminary data.</text>
</comment>
<dbReference type="RefSeq" id="WP_158091008.1">
    <property type="nucleotide sequence ID" value="NZ_JFKC01000008.1"/>
</dbReference>
<feature type="chain" id="PRO_5012823858" description="TonB-dependent receptor" evidence="13">
    <location>
        <begin position="23"/>
        <end position="610"/>
    </location>
</feature>
<dbReference type="InterPro" id="IPR000531">
    <property type="entry name" value="Beta-barrel_TonB"/>
</dbReference>
<evidence type="ECO:0000313" key="17">
    <source>
        <dbReference type="Proteomes" id="UP000193926"/>
    </source>
</evidence>
<feature type="domain" description="TonB-dependent receptor plug" evidence="15">
    <location>
        <begin position="48"/>
        <end position="153"/>
    </location>
</feature>
<keyword evidence="2 10" id="KW-0813">Transport</keyword>
<dbReference type="CDD" id="cd01347">
    <property type="entry name" value="ligand_gated_channel"/>
    <property type="match status" value="1"/>
</dbReference>
<keyword evidence="3 10" id="KW-1134">Transmembrane beta strand</keyword>
<dbReference type="InterPro" id="IPR037066">
    <property type="entry name" value="Plug_dom_sf"/>
</dbReference>
<gene>
    <name evidence="16" type="ORF">MGEO_10750</name>
</gene>
<evidence type="ECO:0000256" key="8">
    <source>
        <dbReference type="ARBA" id="ARBA00023170"/>
    </source>
</evidence>
<evidence type="ECO:0000259" key="14">
    <source>
        <dbReference type="Pfam" id="PF00593"/>
    </source>
</evidence>
<accession>A0A1X4NKU6</accession>
<evidence type="ECO:0000256" key="5">
    <source>
        <dbReference type="ARBA" id="ARBA00022729"/>
    </source>
</evidence>
<evidence type="ECO:0000256" key="9">
    <source>
        <dbReference type="ARBA" id="ARBA00023237"/>
    </source>
</evidence>
<proteinExistence type="inferred from homology"/>
<keyword evidence="9 10" id="KW-0998">Cell outer membrane</keyword>
<keyword evidence="5 13" id="KW-0732">Signal</keyword>
<dbReference type="Gene3D" id="2.170.130.10">
    <property type="entry name" value="TonB-dependent receptor, plug domain"/>
    <property type="match status" value="1"/>
</dbReference>
<organism evidence="16 17">
    <name type="scientific">Marivita geojedonensis</name>
    <dbReference type="NCBI Taxonomy" id="1123756"/>
    <lineage>
        <taxon>Bacteria</taxon>
        <taxon>Pseudomonadati</taxon>
        <taxon>Pseudomonadota</taxon>
        <taxon>Alphaproteobacteria</taxon>
        <taxon>Rhodobacterales</taxon>
        <taxon>Roseobacteraceae</taxon>
        <taxon>Marivita</taxon>
    </lineage>
</organism>
<dbReference type="GO" id="GO:0044718">
    <property type="term" value="P:siderophore transmembrane transport"/>
    <property type="evidence" value="ECO:0007669"/>
    <property type="project" value="TreeGrafter"/>
</dbReference>
<dbReference type="GO" id="GO:0009279">
    <property type="term" value="C:cell outer membrane"/>
    <property type="evidence" value="ECO:0007669"/>
    <property type="project" value="UniProtKB-SubCell"/>
</dbReference>
<dbReference type="OrthoDB" id="9760333at2"/>
<dbReference type="Proteomes" id="UP000193926">
    <property type="component" value="Unassembled WGS sequence"/>
</dbReference>
<dbReference type="Gene3D" id="2.40.170.20">
    <property type="entry name" value="TonB-dependent receptor, beta-barrel domain"/>
    <property type="match status" value="1"/>
</dbReference>
<evidence type="ECO:0000256" key="12">
    <source>
        <dbReference type="RuleBase" id="RU003357"/>
    </source>
</evidence>
<dbReference type="AlphaFoldDB" id="A0A1X4NKU6"/>
<evidence type="ECO:0008006" key="18">
    <source>
        <dbReference type="Google" id="ProtNLM"/>
    </source>
</evidence>
<name>A0A1X4NKU6_9RHOB</name>
<feature type="short sequence motif" description="TonB C-terminal box" evidence="11">
    <location>
        <begin position="593"/>
        <end position="610"/>
    </location>
</feature>
<evidence type="ECO:0000256" key="10">
    <source>
        <dbReference type="PROSITE-ProRule" id="PRU01360"/>
    </source>
</evidence>
<evidence type="ECO:0000256" key="1">
    <source>
        <dbReference type="ARBA" id="ARBA00004571"/>
    </source>
</evidence>
<reference evidence="16 17" key="1">
    <citation type="submission" date="2014-03" db="EMBL/GenBank/DDBJ databases">
        <title>The draft genome sequence of Marivita geojedonensis KCTC 23882.</title>
        <authorList>
            <person name="Lai Q."/>
            <person name="Shao Z."/>
        </authorList>
    </citation>
    <scope>NUCLEOTIDE SEQUENCE [LARGE SCALE GENOMIC DNA]</scope>
    <source>
        <strain evidence="16 17">DPG-138</strain>
    </source>
</reference>
<keyword evidence="17" id="KW-1185">Reference proteome</keyword>
<feature type="domain" description="TonB-dependent receptor-like beta-barrel" evidence="14">
    <location>
        <begin position="181"/>
        <end position="584"/>
    </location>
</feature>
<evidence type="ECO:0000313" key="16">
    <source>
        <dbReference type="EMBL" id="OSQ50906.1"/>
    </source>
</evidence>
<dbReference type="PANTHER" id="PTHR30069">
    <property type="entry name" value="TONB-DEPENDENT OUTER MEMBRANE RECEPTOR"/>
    <property type="match status" value="1"/>
</dbReference>